<dbReference type="RefSeq" id="WP_053819816.1">
    <property type="nucleotide sequence ID" value="NZ_CP006911.1"/>
</dbReference>
<dbReference type="InterPro" id="IPR003593">
    <property type="entry name" value="AAA+_ATPase"/>
</dbReference>
<keyword evidence="6" id="KW-0472">Membrane</keyword>
<dbReference type="Pfam" id="PF00005">
    <property type="entry name" value="ABC_tran"/>
    <property type="match status" value="1"/>
</dbReference>
<dbReference type="Proteomes" id="UP000068905">
    <property type="component" value="Chromosome"/>
</dbReference>
<evidence type="ECO:0000259" key="7">
    <source>
        <dbReference type="PROSITE" id="PS50893"/>
    </source>
</evidence>
<dbReference type="InterPro" id="IPR003439">
    <property type="entry name" value="ABC_transporter-like_ATP-bd"/>
</dbReference>
<evidence type="ECO:0000256" key="5">
    <source>
        <dbReference type="ARBA" id="ARBA00022967"/>
    </source>
</evidence>
<organism evidence="8 9">
    <name type="scientific">Candidatus Pseudothioglobus singularis PS1</name>
    <dbReference type="NCBI Taxonomy" id="1125411"/>
    <lineage>
        <taxon>Bacteria</taxon>
        <taxon>Pseudomonadati</taxon>
        <taxon>Pseudomonadota</taxon>
        <taxon>Gammaproteobacteria</taxon>
        <taxon>Candidatus Pseudothioglobaceae</taxon>
        <taxon>Candidatus Pseudothioglobus</taxon>
    </lineage>
</organism>
<dbReference type="PROSITE" id="PS50893">
    <property type="entry name" value="ABC_TRANSPORTER_2"/>
    <property type="match status" value="1"/>
</dbReference>
<dbReference type="AlphaFoldDB" id="A0A0M4LG70"/>
<dbReference type="PROSITE" id="PS00211">
    <property type="entry name" value="ABC_TRANSPORTER_1"/>
    <property type="match status" value="1"/>
</dbReference>
<dbReference type="EMBL" id="CP006911">
    <property type="protein sequence ID" value="ALE01602.1"/>
    <property type="molecule type" value="Genomic_DNA"/>
</dbReference>
<evidence type="ECO:0000313" key="8">
    <source>
        <dbReference type="EMBL" id="ALE01602.1"/>
    </source>
</evidence>
<keyword evidence="4" id="KW-0067">ATP-binding</keyword>
<keyword evidence="5" id="KW-1278">Translocase</keyword>
<reference evidence="8 9" key="1">
    <citation type="journal article" date="2015" name="Genome Announc.">
        <title>Genome Sequence of 'Candidatus Thioglobus singularis' Strain PS1, a Mixotroph from the SUP05 Clade of Marine Gammaproteobacteria.</title>
        <authorList>
            <person name="Marshall K.T."/>
            <person name="Morris R.M."/>
        </authorList>
    </citation>
    <scope>NUCLEOTIDE SEQUENCE [LARGE SCALE GENOMIC DNA]</scope>
    <source>
        <strain evidence="8 9">PS1</strain>
    </source>
</reference>
<dbReference type="InterPro" id="IPR017871">
    <property type="entry name" value="ABC_transporter-like_CS"/>
</dbReference>
<dbReference type="InterPro" id="IPR005895">
    <property type="entry name" value="ABC_transptr_haem_export_CcmA"/>
</dbReference>
<gene>
    <name evidence="8" type="ORF">W908_02685</name>
</gene>
<dbReference type="STRING" id="1125411.W908_02685"/>
<proteinExistence type="predicted"/>
<sequence length="200" mass="22258">MLKLIVNNLSCQRGYKLLFENLSFELNSGEVLKVSGPNGSGKTSLMKILAGLSSFETGSIDYDDTKINSERYNLDFLYIGHLAALSPELSCLENLKYTMRLGNDNLDLDFSDALKKVGLEKFENELVGKLSAGQKKRIALSVLFITQSKVWLLDEPFSALDSKAIKIIETRVEDHCNSGGICILTTHQECNIKNMKEISL</sequence>
<dbReference type="GO" id="GO:0005524">
    <property type="term" value="F:ATP binding"/>
    <property type="evidence" value="ECO:0007669"/>
    <property type="project" value="UniProtKB-KW"/>
</dbReference>
<dbReference type="KEGG" id="tsn:W908_02685"/>
<dbReference type="Gene3D" id="3.40.50.300">
    <property type="entry name" value="P-loop containing nucleotide triphosphate hydrolases"/>
    <property type="match status" value="1"/>
</dbReference>
<keyword evidence="9" id="KW-1185">Reference proteome</keyword>
<name>A0A0M4LG70_9GAMM</name>
<dbReference type="OrthoDB" id="9800654at2"/>
<dbReference type="GO" id="GO:0017004">
    <property type="term" value="P:cytochrome complex assembly"/>
    <property type="evidence" value="ECO:0007669"/>
    <property type="project" value="UniProtKB-KW"/>
</dbReference>
<keyword evidence="1" id="KW-0813">Transport</keyword>
<dbReference type="GO" id="GO:0016887">
    <property type="term" value="F:ATP hydrolysis activity"/>
    <property type="evidence" value="ECO:0007669"/>
    <property type="project" value="InterPro"/>
</dbReference>
<dbReference type="SMART" id="SM00382">
    <property type="entry name" value="AAA"/>
    <property type="match status" value="1"/>
</dbReference>
<keyword evidence="2" id="KW-0547">Nucleotide-binding</keyword>
<feature type="domain" description="ABC transporter" evidence="7">
    <location>
        <begin position="4"/>
        <end position="198"/>
    </location>
</feature>
<dbReference type="NCBIfam" id="TIGR01189">
    <property type="entry name" value="ccmA"/>
    <property type="match status" value="1"/>
</dbReference>
<evidence type="ECO:0000256" key="2">
    <source>
        <dbReference type="ARBA" id="ARBA00022741"/>
    </source>
</evidence>
<accession>A0A0M4LG70</accession>
<dbReference type="PANTHER" id="PTHR43499:SF1">
    <property type="entry name" value="ABC TRANSPORTER I FAMILY MEMBER 1"/>
    <property type="match status" value="1"/>
</dbReference>
<protein>
    <submittedName>
        <fullName evidence="8">Heme exporter protein CcmA</fullName>
    </submittedName>
</protein>
<keyword evidence="3" id="KW-0201">Cytochrome c-type biogenesis</keyword>
<dbReference type="GO" id="GO:0022857">
    <property type="term" value="F:transmembrane transporter activity"/>
    <property type="evidence" value="ECO:0007669"/>
    <property type="project" value="InterPro"/>
</dbReference>
<dbReference type="InterPro" id="IPR027417">
    <property type="entry name" value="P-loop_NTPase"/>
</dbReference>
<dbReference type="SUPFAM" id="SSF52540">
    <property type="entry name" value="P-loop containing nucleoside triphosphate hydrolases"/>
    <property type="match status" value="1"/>
</dbReference>
<evidence type="ECO:0000256" key="1">
    <source>
        <dbReference type="ARBA" id="ARBA00022448"/>
    </source>
</evidence>
<evidence type="ECO:0000256" key="3">
    <source>
        <dbReference type="ARBA" id="ARBA00022748"/>
    </source>
</evidence>
<evidence type="ECO:0000256" key="6">
    <source>
        <dbReference type="ARBA" id="ARBA00023136"/>
    </source>
</evidence>
<dbReference type="NCBIfam" id="NF010061">
    <property type="entry name" value="PRK13538.1"/>
    <property type="match status" value="1"/>
</dbReference>
<dbReference type="PANTHER" id="PTHR43499">
    <property type="entry name" value="ABC TRANSPORTER I FAMILY MEMBER 1"/>
    <property type="match status" value="1"/>
</dbReference>
<evidence type="ECO:0000256" key="4">
    <source>
        <dbReference type="ARBA" id="ARBA00022840"/>
    </source>
</evidence>
<evidence type="ECO:0000313" key="9">
    <source>
        <dbReference type="Proteomes" id="UP000068905"/>
    </source>
</evidence>